<protein>
    <submittedName>
        <fullName evidence="2">(spotted green pufferfish) hypothetical protein</fullName>
    </submittedName>
</protein>
<dbReference type="KEGG" id="tng:GSTEN00028513G001"/>
<name>Q4RV47_TETNG</name>
<feature type="compositionally biased region" description="Basic and acidic residues" evidence="1">
    <location>
        <begin position="70"/>
        <end position="80"/>
    </location>
</feature>
<sequence length="80" mass="9376">MEIWQERAREDRYNIDWRDKVGHRKRESGDNKAERQYLIVKGKTTSLHEEEGGENESQVLGCHGSPGNTRADRRRVPAER</sequence>
<accession>Q4RV47</accession>
<dbReference type="EMBL" id="CAAE01014992">
    <property type="protein sequence ID" value="CAG07735.1"/>
    <property type="molecule type" value="Genomic_DNA"/>
</dbReference>
<reference evidence="2" key="2">
    <citation type="submission" date="2004-02" db="EMBL/GenBank/DDBJ databases">
        <authorList>
            <consortium name="Genoscope"/>
            <consortium name="Whitehead Institute Centre for Genome Research"/>
        </authorList>
    </citation>
    <scope>NUCLEOTIDE SEQUENCE</scope>
</reference>
<organism evidence="2">
    <name type="scientific">Tetraodon nigroviridis</name>
    <name type="common">Spotted green pufferfish</name>
    <name type="synonym">Chelonodon nigroviridis</name>
    <dbReference type="NCBI Taxonomy" id="99883"/>
    <lineage>
        <taxon>Eukaryota</taxon>
        <taxon>Metazoa</taxon>
        <taxon>Chordata</taxon>
        <taxon>Craniata</taxon>
        <taxon>Vertebrata</taxon>
        <taxon>Euteleostomi</taxon>
        <taxon>Actinopterygii</taxon>
        <taxon>Neopterygii</taxon>
        <taxon>Teleostei</taxon>
        <taxon>Neoteleostei</taxon>
        <taxon>Acanthomorphata</taxon>
        <taxon>Eupercaria</taxon>
        <taxon>Tetraodontiformes</taxon>
        <taxon>Tetradontoidea</taxon>
        <taxon>Tetraodontidae</taxon>
        <taxon>Tetraodon</taxon>
    </lineage>
</organism>
<gene>
    <name evidence="2" type="ORF">GSTENG00028513001</name>
</gene>
<comment type="caution">
    <text evidence="2">The sequence shown here is derived from an EMBL/GenBank/DDBJ whole genome shotgun (WGS) entry which is preliminary data.</text>
</comment>
<dbReference type="AlphaFoldDB" id="Q4RV47"/>
<reference evidence="2" key="1">
    <citation type="journal article" date="2004" name="Nature">
        <title>Genome duplication in the teleost fish Tetraodon nigroviridis reveals the early vertebrate proto-karyotype.</title>
        <authorList>
            <person name="Jaillon O."/>
            <person name="Aury J.-M."/>
            <person name="Brunet F."/>
            <person name="Petit J.-L."/>
            <person name="Stange-Thomann N."/>
            <person name="Mauceli E."/>
            <person name="Bouneau L."/>
            <person name="Fischer C."/>
            <person name="Ozouf-Costaz C."/>
            <person name="Bernot A."/>
            <person name="Nicaud S."/>
            <person name="Jaffe D."/>
            <person name="Fisher S."/>
            <person name="Lutfalla G."/>
            <person name="Dossat C."/>
            <person name="Segurens B."/>
            <person name="Dasilva C."/>
            <person name="Salanoubat M."/>
            <person name="Levy M."/>
            <person name="Boudet N."/>
            <person name="Castellano S."/>
            <person name="Anthouard V."/>
            <person name="Jubin C."/>
            <person name="Castelli V."/>
            <person name="Katinka M."/>
            <person name="Vacherie B."/>
            <person name="Biemont C."/>
            <person name="Skalli Z."/>
            <person name="Cattolico L."/>
            <person name="Poulain J."/>
            <person name="De Berardinis V."/>
            <person name="Cruaud C."/>
            <person name="Duprat S."/>
            <person name="Brottier P."/>
            <person name="Coutanceau J.-P."/>
            <person name="Gouzy J."/>
            <person name="Parra G."/>
            <person name="Lardier G."/>
            <person name="Chapple C."/>
            <person name="McKernan K.J."/>
            <person name="McEwan P."/>
            <person name="Bosak S."/>
            <person name="Kellis M."/>
            <person name="Volff J.-N."/>
            <person name="Guigo R."/>
            <person name="Zody M.C."/>
            <person name="Mesirov J."/>
            <person name="Lindblad-Toh K."/>
            <person name="Birren B."/>
            <person name="Nusbaum C."/>
            <person name="Kahn D."/>
            <person name="Robinson-Rechavi M."/>
            <person name="Laudet V."/>
            <person name="Schachter V."/>
            <person name="Quetier F."/>
            <person name="Saurin W."/>
            <person name="Scarpelli C."/>
            <person name="Wincker P."/>
            <person name="Lander E.S."/>
            <person name="Weissenbach J."/>
            <person name="Roest Crollius H."/>
        </authorList>
    </citation>
    <scope>NUCLEOTIDE SEQUENCE [LARGE SCALE GENOMIC DNA]</scope>
</reference>
<feature type="region of interest" description="Disordered" evidence="1">
    <location>
        <begin position="44"/>
        <end position="80"/>
    </location>
</feature>
<evidence type="ECO:0000313" key="2">
    <source>
        <dbReference type="EMBL" id="CAG07735.1"/>
    </source>
</evidence>
<proteinExistence type="predicted"/>
<evidence type="ECO:0000256" key="1">
    <source>
        <dbReference type="SAM" id="MobiDB-lite"/>
    </source>
</evidence>